<organism evidence="2 3">
    <name type="scientific">Teladorsagia circumcincta</name>
    <name type="common">Brown stomach worm</name>
    <name type="synonym">Ostertagia circumcincta</name>
    <dbReference type="NCBI Taxonomy" id="45464"/>
    <lineage>
        <taxon>Eukaryota</taxon>
        <taxon>Metazoa</taxon>
        <taxon>Ecdysozoa</taxon>
        <taxon>Nematoda</taxon>
        <taxon>Chromadorea</taxon>
        <taxon>Rhabditida</taxon>
        <taxon>Rhabditina</taxon>
        <taxon>Rhabditomorpha</taxon>
        <taxon>Strongyloidea</taxon>
        <taxon>Trichostrongylidae</taxon>
        <taxon>Teladorsagia</taxon>
    </lineage>
</organism>
<evidence type="ECO:0000313" key="3">
    <source>
        <dbReference type="Proteomes" id="UP000230423"/>
    </source>
</evidence>
<evidence type="ECO:0000313" key="2">
    <source>
        <dbReference type="EMBL" id="PIO59109.1"/>
    </source>
</evidence>
<gene>
    <name evidence="2" type="ORF">TELCIR_19439</name>
</gene>
<dbReference type="PANTHER" id="PTHR33689:SF1">
    <property type="entry name" value="FAS-BINDING FACTOR 1"/>
    <property type="match status" value="1"/>
</dbReference>
<proteinExistence type="predicted"/>
<feature type="non-terminal residue" evidence="2">
    <location>
        <position position="169"/>
    </location>
</feature>
<dbReference type="AlphaFoldDB" id="A0A2G9TM80"/>
<accession>A0A2G9TM80</accession>
<keyword evidence="3" id="KW-1185">Reference proteome</keyword>
<protein>
    <submittedName>
        <fullName evidence="2">Uncharacterized protein</fullName>
    </submittedName>
</protein>
<evidence type="ECO:0000256" key="1">
    <source>
        <dbReference type="SAM" id="MobiDB-lite"/>
    </source>
</evidence>
<dbReference type="EMBL" id="KZ358811">
    <property type="protein sequence ID" value="PIO59109.1"/>
    <property type="molecule type" value="Genomic_DNA"/>
</dbReference>
<dbReference type="OrthoDB" id="8195456at2759"/>
<feature type="region of interest" description="Disordered" evidence="1">
    <location>
        <begin position="117"/>
        <end position="169"/>
    </location>
</feature>
<dbReference type="GO" id="GO:0097539">
    <property type="term" value="C:ciliary transition fiber"/>
    <property type="evidence" value="ECO:0007669"/>
    <property type="project" value="InterPro"/>
</dbReference>
<dbReference type="PANTHER" id="PTHR33689">
    <property type="entry name" value="FAS-BINDING FACTOR 1"/>
    <property type="match status" value="1"/>
</dbReference>
<feature type="compositionally biased region" description="Basic and acidic residues" evidence="1">
    <location>
        <begin position="138"/>
        <end position="147"/>
    </location>
</feature>
<reference evidence="2 3" key="1">
    <citation type="submission" date="2015-09" db="EMBL/GenBank/DDBJ databases">
        <title>Draft genome of the parasitic nematode Teladorsagia circumcincta isolate WARC Sus (inbred).</title>
        <authorList>
            <person name="Mitreva M."/>
        </authorList>
    </citation>
    <scope>NUCLEOTIDE SEQUENCE [LARGE SCALE GENOMIC DNA]</scope>
    <source>
        <strain evidence="2 3">S</strain>
    </source>
</reference>
<dbReference type="GO" id="GO:0060271">
    <property type="term" value="P:cilium assembly"/>
    <property type="evidence" value="ECO:0007669"/>
    <property type="project" value="InterPro"/>
</dbReference>
<name>A0A2G9TM80_TELCI</name>
<dbReference type="GO" id="GO:0005814">
    <property type="term" value="C:centriole"/>
    <property type="evidence" value="ECO:0007669"/>
    <property type="project" value="TreeGrafter"/>
</dbReference>
<dbReference type="InterPro" id="IPR033561">
    <property type="entry name" value="FBF1"/>
</dbReference>
<sequence>LIDERTQFEDERKKVYELNARLNELCRAQETIIGQDKYRVREEWNRLNAEKQAFMEDQKFVLQNIEKQAAAVENSKSTFFHEQHDLLTRMSAERQLFEQEKNEFHGMEDAKDCKQYLTSDESFPGSGVDRQGLSDPGEYEKNREYVLDKPASAPDPGFVPSYDEQEFSH</sequence>
<feature type="non-terminal residue" evidence="2">
    <location>
        <position position="1"/>
    </location>
</feature>
<dbReference type="GO" id="GO:0090162">
    <property type="term" value="P:establishment of epithelial cell polarity"/>
    <property type="evidence" value="ECO:0007669"/>
    <property type="project" value="InterPro"/>
</dbReference>
<dbReference type="GO" id="GO:0036064">
    <property type="term" value="C:ciliary basal body"/>
    <property type="evidence" value="ECO:0007669"/>
    <property type="project" value="TreeGrafter"/>
</dbReference>
<dbReference type="Proteomes" id="UP000230423">
    <property type="component" value="Unassembled WGS sequence"/>
</dbReference>